<reference evidence="4" key="1">
    <citation type="submission" date="2017-06" db="EMBL/GenBank/DDBJ databases">
        <title>Herbaspirillum phytohormonus sp. nov., isolated from the root nodule of Robinia pseudoacacia in lead-zinc mine.</title>
        <authorList>
            <person name="Fan M."/>
            <person name="Lin Y."/>
        </authorList>
    </citation>
    <scope>NUCLEOTIDE SEQUENCE [LARGE SCALE GENOMIC DNA]</scope>
    <source>
        <strain evidence="4">SC-089</strain>
    </source>
</reference>
<comment type="caution">
    <text evidence="3">The sequence shown here is derived from an EMBL/GenBank/DDBJ whole genome shotgun (WGS) entry which is preliminary data.</text>
</comment>
<dbReference type="OrthoDB" id="9802627at2"/>
<dbReference type="Gene3D" id="3.50.80.20">
    <property type="entry name" value="D-Ala-D-Ala carboxypeptidase C, peptidase S13"/>
    <property type="match status" value="1"/>
</dbReference>
<gene>
    <name evidence="3" type="primary">dacB</name>
    <name evidence="3" type="ORF">CEY11_08435</name>
</gene>
<evidence type="ECO:0000256" key="2">
    <source>
        <dbReference type="ARBA" id="ARBA00022801"/>
    </source>
</evidence>
<accession>A0A225MQW9</accession>
<dbReference type="Gene3D" id="3.40.710.10">
    <property type="entry name" value="DD-peptidase/beta-lactamase superfamily"/>
    <property type="match status" value="1"/>
</dbReference>
<dbReference type="NCBIfam" id="TIGR00666">
    <property type="entry name" value="PBP4"/>
    <property type="match status" value="1"/>
</dbReference>
<dbReference type="PANTHER" id="PTHR30023:SF0">
    <property type="entry name" value="PENICILLIN-SENSITIVE CARBOXYPEPTIDASE A"/>
    <property type="match status" value="1"/>
</dbReference>
<evidence type="ECO:0000313" key="4">
    <source>
        <dbReference type="Proteomes" id="UP000214603"/>
    </source>
</evidence>
<dbReference type="EMBL" id="NJIH01000004">
    <property type="protein sequence ID" value="OWT61851.1"/>
    <property type="molecule type" value="Genomic_DNA"/>
</dbReference>
<dbReference type="InterPro" id="IPR012338">
    <property type="entry name" value="Beta-lactam/transpept-like"/>
</dbReference>
<dbReference type="SUPFAM" id="SSF56601">
    <property type="entry name" value="beta-lactamase/transpeptidase-like"/>
    <property type="match status" value="1"/>
</dbReference>
<organism evidence="3 4">
    <name type="scientific">Candidimonas nitroreducens</name>
    <dbReference type="NCBI Taxonomy" id="683354"/>
    <lineage>
        <taxon>Bacteria</taxon>
        <taxon>Pseudomonadati</taxon>
        <taxon>Pseudomonadota</taxon>
        <taxon>Betaproteobacteria</taxon>
        <taxon>Burkholderiales</taxon>
        <taxon>Alcaligenaceae</taxon>
        <taxon>Candidimonas</taxon>
    </lineage>
</organism>
<dbReference type="GO" id="GO:0006508">
    <property type="term" value="P:proteolysis"/>
    <property type="evidence" value="ECO:0007669"/>
    <property type="project" value="InterPro"/>
</dbReference>
<dbReference type="Pfam" id="PF02113">
    <property type="entry name" value="Peptidase_S13"/>
    <property type="match status" value="1"/>
</dbReference>
<evidence type="ECO:0000256" key="1">
    <source>
        <dbReference type="ARBA" id="ARBA00006096"/>
    </source>
</evidence>
<dbReference type="PRINTS" id="PR00922">
    <property type="entry name" value="DADACBPTASE3"/>
</dbReference>
<sequence length="503" mass="52692">MLAARDAALEGGAAWSAAALLGRISTCVAALWPAPLRRAAAGLALAWTAVAGAQQLPPELAQAWQATRVPLGSLSLVVRQIDGPQLVAVNDAVPRNPASVMKMATTWSALSGLGPDYSWRTTFLAGRGDRPDAQGTLRGPLYLKAGGDPMLRIEDLWTLLNDLRLRGVKNISELVVDRSIFGRVATDPGAFDDAPDRPYNASPDALMVGLGAVRLVFQPDARAHKWIPIVDPPLPEIRVQGSVKWEAGACRGSPEIATDVGGSGGASVLHISGAAPGSCGEFSVYRLAMPQPDYFAAVFRLLWKELGGTLGRGVRAGAVPADAVPIVWHDSASLADTIRLINKNSNNVMARTVLLTLGAVKNGPGATVDSGDRAALAVLAGQGVDTAGWVIDNGAGLARQARLTARGLGQMLDVAWHTPLMSEFMSSLAIAGVDGTVKRRLRGGDVKGMAHLKTGTLRDSRALAGYVLGASGKRYIVVSVVNDPKAGAVRAFDDALIRWVADK</sequence>
<keyword evidence="3" id="KW-0121">Carboxypeptidase</keyword>
<dbReference type="GO" id="GO:0000270">
    <property type="term" value="P:peptidoglycan metabolic process"/>
    <property type="evidence" value="ECO:0007669"/>
    <property type="project" value="TreeGrafter"/>
</dbReference>
<dbReference type="Proteomes" id="UP000214603">
    <property type="component" value="Unassembled WGS sequence"/>
</dbReference>
<dbReference type="AlphaFoldDB" id="A0A225MQW9"/>
<keyword evidence="3" id="KW-0645">Protease</keyword>
<keyword evidence="2" id="KW-0378">Hydrolase</keyword>
<proteinExistence type="inferred from homology"/>
<comment type="similarity">
    <text evidence="1">Belongs to the peptidase S13 family.</text>
</comment>
<name>A0A225MQW9_9BURK</name>
<protein>
    <submittedName>
        <fullName evidence="3">D-alanyl-D-alanine carboxypeptidase/D-alanyl-D-alanine-endopeptidase</fullName>
    </submittedName>
</protein>
<dbReference type="PANTHER" id="PTHR30023">
    <property type="entry name" value="D-ALANYL-D-ALANINE CARBOXYPEPTIDASE"/>
    <property type="match status" value="1"/>
</dbReference>
<dbReference type="GO" id="GO:0004185">
    <property type="term" value="F:serine-type carboxypeptidase activity"/>
    <property type="evidence" value="ECO:0007669"/>
    <property type="project" value="InterPro"/>
</dbReference>
<keyword evidence="4" id="KW-1185">Reference proteome</keyword>
<dbReference type="InterPro" id="IPR000667">
    <property type="entry name" value="Peptidase_S13"/>
</dbReference>
<evidence type="ECO:0000313" key="3">
    <source>
        <dbReference type="EMBL" id="OWT61851.1"/>
    </source>
</evidence>